<gene>
    <name evidence="4" type="ORF">PSON_ATCC_30995.1.T0850015</name>
</gene>
<evidence type="ECO:0000256" key="1">
    <source>
        <dbReference type="SAM" id="Coils"/>
    </source>
</evidence>
<evidence type="ECO:0000313" key="4">
    <source>
        <dbReference type="EMBL" id="CAD8105620.1"/>
    </source>
</evidence>
<protein>
    <recommendedName>
        <fullName evidence="3">EF-hand domain-containing protein</fullName>
    </recommendedName>
</protein>
<feature type="transmembrane region" description="Helical" evidence="2">
    <location>
        <begin position="941"/>
        <end position="965"/>
    </location>
</feature>
<reference evidence="4" key="1">
    <citation type="submission" date="2021-01" db="EMBL/GenBank/DDBJ databases">
        <authorList>
            <consortium name="Genoscope - CEA"/>
            <person name="William W."/>
        </authorList>
    </citation>
    <scope>NUCLEOTIDE SEQUENCE</scope>
</reference>
<feature type="coiled-coil region" evidence="1">
    <location>
        <begin position="2756"/>
        <end position="2783"/>
    </location>
</feature>
<feature type="transmembrane region" description="Helical" evidence="2">
    <location>
        <begin position="1089"/>
        <end position="1107"/>
    </location>
</feature>
<feature type="transmembrane region" description="Helical" evidence="2">
    <location>
        <begin position="1003"/>
        <end position="1021"/>
    </location>
</feature>
<keyword evidence="2" id="KW-0812">Transmembrane</keyword>
<dbReference type="OrthoDB" id="300068at2759"/>
<keyword evidence="1" id="KW-0175">Coiled coil</keyword>
<dbReference type="GO" id="GO:0005509">
    <property type="term" value="F:calcium ion binding"/>
    <property type="evidence" value="ECO:0007669"/>
    <property type="project" value="InterPro"/>
</dbReference>
<feature type="transmembrane region" description="Helical" evidence="2">
    <location>
        <begin position="103"/>
        <end position="122"/>
    </location>
</feature>
<proteinExistence type="predicted"/>
<name>A0A8S1PQB3_9CILI</name>
<evidence type="ECO:0000313" key="5">
    <source>
        <dbReference type="Proteomes" id="UP000692954"/>
    </source>
</evidence>
<dbReference type="PROSITE" id="PS50222">
    <property type="entry name" value="EF_HAND_2"/>
    <property type="match status" value="1"/>
</dbReference>
<comment type="caution">
    <text evidence="4">The sequence shown here is derived from an EMBL/GenBank/DDBJ whole genome shotgun (WGS) entry which is preliminary data.</text>
</comment>
<evidence type="ECO:0000256" key="2">
    <source>
        <dbReference type="SAM" id="Phobius"/>
    </source>
</evidence>
<keyword evidence="2" id="KW-0472">Membrane</keyword>
<dbReference type="Proteomes" id="UP000692954">
    <property type="component" value="Unassembled WGS sequence"/>
</dbReference>
<keyword evidence="5" id="KW-1185">Reference proteome</keyword>
<dbReference type="EMBL" id="CAJJDN010000085">
    <property type="protein sequence ID" value="CAD8105620.1"/>
    <property type="molecule type" value="Genomic_DNA"/>
</dbReference>
<feature type="domain" description="EF-hand" evidence="3">
    <location>
        <begin position="3546"/>
        <end position="3581"/>
    </location>
</feature>
<organism evidence="4 5">
    <name type="scientific">Paramecium sonneborni</name>
    <dbReference type="NCBI Taxonomy" id="65129"/>
    <lineage>
        <taxon>Eukaryota</taxon>
        <taxon>Sar</taxon>
        <taxon>Alveolata</taxon>
        <taxon>Ciliophora</taxon>
        <taxon>Intramacronucleata</taxon>
        <taxon>Oligohymenophorea</taxon>
        <taxon>Peniculida</taxon>
        <taxon>Parameciidae</taxon>
        <taxon>Paramecium</taxon>
    </lineage>
</organism>
<keyword evidence="2" id="KW-1133">Transmembrane helix</keyword>
<sequence>MNSKEQNYIHINYGKVYPNDSGDNRLLNYQDDQIPKEEIEPIQYGKIGNGDQKIKTRLVGKKDYLNKWMIEIKQHQEAKKTSTFILENNIQSQYLGMILLRRLTRFILQLILIGIGIILFVWGDSVTVKNTSWQAEKDTGLIDIYVGNCFLNVSQSNDLLKFFVKAKGSVIQQINGANQFIIKAEILESGVANLTFYNPTNDLRKCIVDLQLPVNIDEFKFICRYQSECILAFGLQNFKVTQKFNASSESQAKMQINIRNIETENFIYNSSSSGNLFVNNFLISKADIRLNQGDIFLQSTKPYSLNFSSQSQSICATSQKIIQENINDCNLTKNEQGNVDKECTGFLSLCSANSCDIKQTINIIANSSKIYANTLSEIGKPLIQNIYEVEVFKTSPFDSGQLNFDQESLFKIQNFVNKSGSENIAIRLDVGGHYLLQHSLSTFWTYFSNPSYAAFQPWWLSAFSGTFLNPSFEHMYVRLESGFCPQNVAMNAEQILEISDLIKRTFNTTYGKAILIQKDNDMMEDDVLNLNINYYGFNPLEQKQKGQFEKWSTIENIADNIIFQPLEYDPFFIAAITLSLFSSLIFGVFQAFTLESCTQISNYNETAQQKKSNLTETIKQMIKKLNQIGSQKDPPILLGVLSYIFYFLCQSQLKSAPKLFFNTLFTKSKIKIKNFEFIFQTFIIKINYYDDSIDEEEINEQYEQFCYLNKLTIEPLSQQIELLKQYGYEFVEKQDVLILSKIKMNPNPKSLDSISYEEKTSKNSIELFISTQCLLTGIPADVIRSDKLEKAYVDFCGKTLTILEFNAKVISDNYNLSISDLKAFELNQVIVPNSQRYSRVFRLLRKFAKFIPLIDDNYFGQSIFKIKKDSKINQCQQNPIESLRKIVNQDLNYNMFIQSLIFNYHERFWNRNYKYQGSNSGLILSDLFEVLYIEDWVLSDLFIIFCNLLVTMLTIIPMLFFIVLVNASYSPFSIYNPNTLLFMDDVLYRPWLIIGYFGNADDWVLALGILLTYYAIISFIFQSVKYLSSQFPEEVGFIQEFKLYQNNVLKYFNLFQWLQFLLLAFSSFIYFGLIIVWLLLGAIINPNLYLVYSSSALSLVAFIAVQISSIKSIYEQVCGEIKKIVNEIFLRTFGNFAGSLIKEIQIVSDLSITIINSKNMNEAKQAAKNLGFQEELNELCILTQGMLDYAYSADLNQDQINFKQIKEKFLQKAQEKFINISKDQFEIPQIVAELLVKVHFSNFDQIINPLANQIQIESQNKIPASIIKWVYQTSVKLNNLLTTNKDQEKYELLNHWQTISEALVDFMTQKIKNEDKQGIQLIYQILLKIIFNLLMNSSSQSTYLQIKYLFENLKDFITISPTPLKVLELIFSYAQSLNDNNNTHKLKQELITKLLSLFNIDNDLGSVYKILFQKKQSLFIDKDIQLNATQQSEIIMRLCDKYFLKDNKDQILKMKFETFVIFIMKLLQNDKPPLAVLVKLFQLINSEKNDNNQEYFEKLLDQYQEQLYLGFSSFQLGIKDWYQVMNINLQDKSREILFDILYVSSRFLWSSKILERQNFKKQSPEYENVIQRKKNIQASETLSRKDKLKDRGIIKLMSQAFQISENAVIGLILILKNDIQTTIYHDAIYNELFKIAQTQTFNTKVTIVNFIFQLLSKTNFEEILPFLKQVQNKLLINKLLKIIFSSQAMFKLFNGFMIIENIFNEYNRQMIDKEEIKIYLAMAKLQLFGQEFLFQMENDSEFRGTVEKIWNDRNLQIEINQQLDESEDQLVNYYKTENITFFTFLMQTQRDKKSKQFKLDFLQQLSKQVGLHLDYIFMILEQQQCILSNTTLSFPQLNGLNQEAFKNLLIFISFQDAISVQQSLQYFIKFNSFEYESIDISKIQIELQKIIDIEKNIISFQTQNKINYINQKLQNLVVNKIFQTRQPVNNSFLGHLFQHIKYELNDNLTICQVQRKKMEFAPTVSSQNSNDIKIFLAQIQLCEYFFQMMFNENAEIKKQAVRNVLKLDRRISSYKLRHISDFMADIIDGNYIRLLFHFLDICNGYFLNRTRYYKFFRKVIDIINGFKIKTKKYFDYMYLENGKLYDAFQQLKYTLSLNLDCFLMILQEEEVNCNVRYIKGLFSLMTSNLDYDILVNVFNFEEQTLKFAQFLVSAIFSENKLKLLQDPQNLDFIKTELQLQEVSPIISLVEVLETNSMDAESFIIKLRIQQNPSLSKLFKVLFAFKRQLVFKESLKELQLNFNSLQDQRFEIFKQGNENFRFQQNQQNDIELTKVLEILHWFSHPRPINFIFLLDRIQLLDQYEPAAIFTAAIVGIAKYDQYNQYQTQPPEYIKYRSDNIQKLSNKSVEKAVLFITQTSDQDVQEAFNLFQLATGINPLLVNAIFNDNQNSNRSLQQIFQSVNINNQKIILEFLQNFNTFHYDVITLIKIIEFEAVKNSKHPKFNNEIVNDLLNSLGLDINKFITIENFLKSQAKGKVSNYFPFSSLVLIFSLKQMRQIKQQKDNALAKYLKGQFCINIAFTVFEKYLYFYDNKNLINLNKPAMVKLISLGIFDTTNLRSSEYEIDYVKLEGLLYPGISDPLLEINGIKPNYICQKTNNLSDLSKNFNDQYDEYCKVFYRILPQNNEQIENRLEFEDYNKFWTSLFLNNFNYPQQISRIYFNSLSNESNQKNYFDEIIKKFPKELSKLQLQYSLIFNLIQLNLSQYGYIRSKYWDKSLQLIKRQIFKQSEIELLENEQIQQIMIQLMQYYIGQFTVSINERNNIENLQQQKQNFKETELKLIQAILCLKQQQSIKSKFRGSKQKFPVDLIQLIDNILGLTLHKSEQKAYRSLINLLYNPNDILDEQFNYKQWGNKNIIMNAKTRDHYKTSQQQLGRIPKCYLYYSLGNQDENLYQNDIQMYKQNSNLLSLGIDELLKDYKLISTFTRYQIKVMIRCFLGDVEAWYTFIALLRHQENLETDLLSESLIRTFILEILLFFKNCGFRNALINKDQIEKQSLQQILKLHTKQNLSEIIEYALINTFIKHQLVPPEKSICQIIEFISLLFEGKTEVLYSENSLSLEILIKLFNIDLQEDQELISLIKLIIELLFKGDQLNSNIQQFVSQIKFLQDEKYKGALELFQDIIEIKKAENVNVFIVKSYQILERLNLVNFYKYSNLFVSFSLIIHIPYFPINEIDEITIMNVLLYPIIWLGSTLENPKEPFTKFSEFSKTFMQNITPKHFKQILSILCDLNNQEINIQSDLSKKKVNFYLKSFKAWCLQNQESDLLQMLQFIRDKVFDISQFPASLQIIIQALIEQLYDNENNESPFQTLSKKFIVEITKNETLKYDKQVIEAIFFTLQDIQNSEDILSEKFILTISNLLSNYPEIKKIVEIIVSFYQTKKIDTLKFLSHSILQQCFENKQLEGLKLENIPFEQLHQMALNVQKMIKYIDESKEVNEKEFLTAIKSVLEPIFGEKQKINLQILIKCSESIFALKKKQFNKISQEFFQIMKISLSNSQFFIRLMQDFEISLQTPQQLIEEKMASLADPDTMRTIQYMSSVMLKLNDNQELKYEDMFRILDKNSQRQVQANDVIQFLRRVNIEITEHKFREVLVIIKGQQVNMKNCMIDFYEFKEIMQEISIQTINCYCIYPYWSQSIAIPGTFAAIINAILPMIGGLGLNKYSAEKKLKSVQLTYIIEVVKKAIKVIQARKI</sequence>
<feature type="transmembrane region" description="Helical" evidence="2">
    <location>
        <begin position="3636"/>
        <end position="3658"/>
    </location>
</feature>
<evidence type="ECO:0000259" key="3">
    <source>
        <dbReference type="PROSITE" id="PS50222"/>
    </source>
</evidence>
<accession>A0A8S1PQB3</accession>
<feature type="transmembrane region" description="Helical" evidence="2">
    <location>
        <begin position="1060"/>
        <end position="1083"/>
    </location>
</feature>
<dbReference type="InterPro" id="IPR002048">
    <property type="entry name" value="EF_hand_dom"/>
</dbReference>